<sequence>MDVTDARDECEAVLNEVERAVITDREFLETVLVGFLADGHVLLEDVPGTGKTLTARSVATALGLSFQRVQFTPDLLPADVLGTHVFNEKSREFEFQPGPIFANVVLADEINRAPPKTQAALLEAMEEGQATVDGETMELPQPFFVIATQNPVEQEGTFPLPEAQMDRFVAKAGIGYPDESGELDLLRRRAGRTTRSPTVEAVLDEDRVQDAKQAPEEVRVEGDLLQYMVSVARATREDRRVDVGVSPRGTQRLFEAARARAVVKGREYVVPDDVKRLAPNVLAHRIVLTPDAAVENVEKQDVVDSVLEDVAVPTVQR</sequence>
<evidence type="ECO:0000259" key="4">
    <source>
        <dbReference type="Pfam" id="PF17863"/>
    </source>
</evidence>
<name>A0ABD5NGG6_9EURY</name>
<evidence type="ECO:0000256" key="2">
    <source>
        <dbReference type="ARBA" id="ARBA00022840"/>
    </source>
</evidence>
<dbReference type="RefSeq" id="WP_232570557.1">
    <property type="nucleotide sequence ID" value="NZ_CP089466.1"/>
</dbReference>
<proteinExistence type="predicted"/>
<dbReference type="Pfam" id="PF17863">
    <property type="entry name" value="AAA_lid_2"/>
    <property type="match status" value="1"/>
</dbReference>
<feature type="domain" description="ATPase AAA-3" evidence="3">
    <location>
        <begin position="40"/>
        <end position="169"/>
    </location>
</feature>
<dbReference type="EMBL" id="JBHRWN010000002">
    <property type="protein sequence ID" value="MFC3478330.1"/>
    <property type="molecule type" value="Genomic_DNA"/>
</dbReference>
<evidence type="ECO:0000256" key="1">
    <source>
        <dbReference type="ARBA" id="ARBA00022741"/>
    </source>
</evidence>
<dbReference type="InterPro" id="IPR011703">
    <property type="entry name" value="ATPase_AAA-3"/>
</dbReference>
<feature type="domain" description="ChlI/MoxR AAA lid" evidence="4">
    <location>
        <begin position="233"/>
        <end position="304"/>
    </location>
</feature>
<dbReference type="PANTHER" id="PTHR42759">
    <property type="entry name" value="MOXR FAMILY PROTEIN"/>
    <property type="match status" value="1"/>
</dbReference>
<evidence type="ECO:0000259" key="3">
    <source>
        <dbReference type="Pfam" id="PF07726"/>
    </source>
</evidence>
<dbReference type="PANTHER" id="PTHR42759:SF1">
    <property type="entry name" value="MAGNESIUM-CHELATASE SUBUNIT CHLD"/>
    <property type="match status" value="1"/>
</dbReference>
<dbReference type="AlphaFoldDB" id="A0ABD5NGG6"/>
<keyword evidence="2" id="KW-0067">ATP-binding</keyword>
<keyword evidence="1" id="KW-0547">Nucleotide-binding</keyword>
<dbReference type="PIRSF" id="PIRSF002849">
    <property type="entry name" value="AAA_ATPase_chaperone_MoxR_prd"/>
    <property type="match status" value="1"/>
</dbReference>
<dbReference type="GeneID" id="69118662"/>
<evidence type="ECO:0000313" key="5">
    <source>
        <dbReference type="EMBL" id="MFC3478330.1"/>
    </source>
</evidence>
<dbReference type="CDD" id="cd00009">
    <property type="entry name" value="AAA"/>
    <property type="match status" value="1"/>
</dbReference>
<dbReference type="SUPFAM" id="SSF52540">
    <property type="entry name" value="P-loop containing nucleoside triphosphate hydrolases"/>
    <property type="match status" value="1"/>
</dbReference>
<dbReference type="Pfam" id="PF07726">
    <property type="entry name" value="AAA_3"/>
    <property type="match status" value="1"/>
</dbReference>
<gene>
    <name evidence="5" type="ORF">ACFOKC_11425</name>
</gene>
<dbReference type="Gene3D" id="3.40.50.300">
    <property type="entry name" value="P-loop containing nucleotide triphosphate hydrolases"/>
    <property type="match status" value="1"/>
</dbReference>
<keyword evidence="6" id="KW-1185">Reference proteome</keyword>
<dbReference type="InterPro" id="IPR050764">
    <property type="entry name" value="CbbQ/NirQ/NorQ/GpvN"/>
</dbReference>
<dbReference type="Proteomes" id="UP001595660">
    <property type="component" value="Unassembled WGS sequence"/>
</dbReference>
<protein>
    <submittedName>
        <fullName evidence="5">AAA family ATPase</fullName>
    </submittedName>
</protein>
<dbReference type="Gene3D" id="1.10.8.80">
    <property type="entry name" value="Magnesium chelatase subunit I, C-Terminal domain"/>
    <property type="match status" value="1"/>
</dbReference>
<organism evidence="5 6">
    <name type="scientific">Halobacterium litoreum</name>
    <dbReference type="NCBI Taxonomy" id="2039234"/>
    <lineage>
        <taxon>Archaea</taxon>
        <taxon>Methanobacteriati</taxon>
        <taxon>Methanobacteriota</taxon>
        <taxon>Stenosarchaea group</taxon>
        <taxon>Halobacteria</taxon>
        <taxon>Halobacteriales</taxon>
        <taxon>Halobacteriaceae</taxon>
        <taxon>Halobacterium</taxon>
    </lineage>
</organism>
<dbReference type="FunFam" id="3.40.50.300:FF:000640">
    <property type="entry name" value="MoxR family ATPase"/>
    <property type="match status" value="1"/>
</dbReference>
<accession>A0ABD5NGG6</accession>
<evidence type="ECO:0000313" key="6">
    <source>
        <dbReference type="Proteomes" id="UP001595660"/>
    </source>
</evidence>
<dbReference type="InterPro" id="IPR041628">
    <property type="entry name" value="ChlI/MoxR_AAA_lid"/>
</dbReference>
<dbReference type="InterPro" id="IPR027417">
    <property type="entry name" value="P-loop_NTPase"/>
</dbReference>
<comment type="caution">
    <text evidence="5">The sequence shown here is derived from an EMBL/GenBank/DDBJ whole genome shotgun (WGS) entry which is preliminary data.</text>
</comment>
<reference evidence="5 6" key="1">
    <citation type="journal article" date="2019" name="Int. J. Syst. Evol. Microbiol.">
        <title>The Global Catalogue of Microorganisms (GCM) 10K type strain sequencing project: providing services to taxonomists for standard genome sequencing and annotation.</title>
        <authorList>
            <consortium name="The Broad Institute Genomics Platform"/>
            <consortium name="The Broad Institute Genome Sequencing Center for Infectious Disease"/>
            <person name="Wu L."/>
            <person name="Ma J."/>
        </authorList>
    </citation>
    <scope>NUCLEOTIDE SEQUENCE [LARGE SCALE GENOMIC DNA]</scope>
    <source>
        <strain evidence="5 6">CGMCC 1.12562</strain>
    </source>
</reference>
<dbReference type="GO" id="GO:0005524">
    <property type="term" value="F:ATP binding"/>
    <property type="evidence" value="ECO:0007669"/>
    <property type="project" value="UniProtKB-KW"/>
</dbReference>